<proteinExistence type="predicted"/>
<dbReference type="RefSeq" id="XP_005712691.1">
    <property type="nucleotide sequence ID" value="XM_005712634.1"/>
</dbReference>
<evidence type="ECO:0000256" key="1">
    <source>
        <dbReference type="SAM" id="MobiDB-lite"/>
    </source>
</evidence>
<evidence type="ECO:0000313" key="3">
    <source>
        <dbReference type="Proteomes" id="UP000012073"/>
    </source>
</evidence>
<dbReference type="AlphaFoldDB" id="R7Q5Z9"/>
<protein>
    <submittedName>
        <fullName evidence="2">Uncharacterized protein</fullName>
    </submittedName>
</protein>
<feature type="compositionally biased region" description="Low complexity" evidence="1">
    <location>
        <begin position="332"/>
        <end position="352"/>
    </location>
</feature>
<feature type="compositionally biased region" description="Basic and acidic residues" evidence="1">
    <location>
        <begin position="663"/>
        <end position="677"/>
    </location>
</feature>
<name>R7Q5Z9_CHOCR</name>
<evidence type="ECO:0000313" key="2">
    <source>
        <dbReference type="EMBL" id="CDF32890.1"/>
    </source>
</evidence>
<feature type="region of interest" description="Disordered" evidence="1">
    <location>
        <begin position="439"/>
        <end position="494"/>
    </location>
</feature>
<sequence length="677" mass="74011">MSSVYSDVASMTRHVDSTVAMLVEQKIIAAIAGPVDCDPTPKLACSLQQGNVHINTTAINIARRPKRRRVHRPPGGPALPSLSTPALLLIGAAEKHQTSLLNALMGASVAEDSSSHSTAVTMNTASLSAAINSGKVSGDGSVNSDVRTATGKNGAATMSKPAAVQKRRLLKPPKSLLQLHREKNETNVRSLANRSGQPNIPPRQEHLRVVRLVLPDQNGKVTLQRLSNAEATMPRENAERIQIAKQQALTAIAKNGGQMYVLEFIKYPSRGFEIMISRFVYGDRNRDAFRVRVGSEEEGHQFLNQFKVLAGKEGFHVMQDLKWSQHLRQKQQQHQQQQQQQQQHARALQQRQNAITAGRQPAVSQTQSNAQNAALQSKRAQARALSQSNPPANARQILLQKQKQPDVREQHRLQRERQKAAQSGHQNLAALRQGATHTHMPLQGQPMGAQSQLSQQHQRSHMALQQQQQQLFQQHVQLQRQEPQRARRRQTQLPGRDNMNISMAQPVALSASNARGGLVSQGPGAIQGNLGLPQAGGPSSSIAGMGSAGLMGHQVLTQSQMRQFQQNLRNQNLRNQQPLLAEHQRNLMAAAGGRDAVTGMAGNTGIAANAAMAQHLPTHVLANFMSAGMASGAARPGAAPNLTAAETLTRQRQRMQQQQHLKQQRENVEPHARSAKR</sequence>
<dbReference type="EMBL" id="HG001593">
    <property type="protein sequence ID" value="CDF32890.1"/>
    <property type="molecule type" value="Genomic_DNA"/>
</dbReference>
<dbReference type="KEGG" id="ccp:CHC_T00001683001"/>
<feature type="compositionally biased region" description="Low complexity" evidence="1">
    <location>
        <begin position="450"/>
        <end position="481"/>
    </location>
</feature>
<dbReference type="Proteomes" id="UP000012073">
    <property type="component" value="Unassembled WGS sequence"/>
</dbReference>
<feature type="region of interest" description="Disordered" evidence="1">
    <location>
        <begin position="649"/>
        <end position="677"/>
    </location>
</feature>
<dbReference type="GeneID" id="17320404"/>
<dbReference type="Gramene" id="CDF32890">
    <property type="protein sequence ID" value="CDF32890"/>
    <property type="gene ID" value="CHC_T00001683001"/>
</dbReference>
<feature type="compositionally biased region" description="Basic and acidic residues" evidence="1">
    <location>
        <begin position="403"/>
        <end position="419"/>
    </location>
</feature>
<feature type="compositionally biased region" description="Polar residues" evidence="1">
    <location>
        <begin position="362"/>
        <end position="391"/>
    </location>
</feature>
<organism evidence="2 3">
    <name type="scientific">Chondrus crispus</name>
    <name type="common">Carrageen Irish moss</name>
    <name type="synonym">Polymorpha crispa</name>
    <dbReference type="NCBI Taxonomy" id="2769"/>
    <lineage>
        <taxon>Eukaryota</taxon>
        <taxon>Rhodophyta</taxon>
        <taxon>Florideophyceae</taxon>
        <taxon>Rhodymeniophycidae</taxon>
        <taxon>Gigartinales</taxon>
        <taxon>Gigartinaceae</taxon>
        <taxon>Chondrus</taxon>
    </lineage>
</organism>
<feature type="region of interest" description="Disordered" evidence="1">
    <location>
        <begin position="326"/>
        <end position="426"/>
    </location>
</feature>
<gene>
    <name evidence="2" type="ORF">CHC_T00001683001</name>
</gene>
<accession>R7Q5Z9</accession>
<keyword evidence="3" id="KW-1185">Reference proteome</keyword>
<reference evidence="3" key="1">
    <citation type="journal article" date="2013" name="Proc. Natl. Acad. Sci. U.S.A.">
        <title>Genome structure and metabolic features in the red seaweed Chondrus crispus shed light on evolution of the Archaeplastida.</title>
        <authorList>
            <person name="Collen J."/>
            <person name="Porcel B."/>
            <person name="Carre W."/>
            <person name="Ball S.G."/>
            <person name="Chaparro C."/>
            <person name="Tonon T."/>
            <person name="Barbeyron T."/>
            <person name="Michel G."/>
            <person name="Noel B."/>
            <person name="Valentin K."/>
            <person name="Elias M."/>
            <person name="Artiguenave F."/>
            <person name="Arun A."/>
            <person name="Aury J.M."/>
            <person name="Barbosa-Neto J.F."/>
            <person name="Bothwell J.H."/>
            <person name="Bouget F.Y."/>
            <person name="Brillet L."/>
            <person name="Cabello-Hurtado F."/>
            <person name="Capella-Gutierrez S."/>
            <person name="Charrier B."/>
            <person name="Cladiere L."/>
            <person name="Cock J.M."/>
            <person name="Coelho S.M."/>
            <person name="Colleoni C."/>
            <person name="Czjzek M."/>
            <person name="Da Silva C."/>
            <person name="Delage L."/>
            <person name="Denoeud F."/>
            <person name="Deschamps P."/>
            <person name="Dittami S.M."/>
            <person name="Gabaldon T."/>
            <person name="Gachon C.M."/>
            <person name="Groisillier A."/>
            <person name="Herve C."/>
            <person name="Jabbari K."/>
            <person name="Katinka M."/>
            <person name="Kloareg B."/>
            <person name="Kowalczyk N."/>
            <person name="Labadie K."/>
            <person name="Leblanc C."/>
            <person name="Lopez P.J."/>
            <person name="McLachlan D.H."/>
            <person name="Meslet-Cladiere L."/>
            <person name="Moustafa A."/>
            <person name="Nehr Z."/>
            <person name="Nyvall Collen P."/>
            <person name="Panaud O."/>
            <person name="Partensky F."/>
            <person name="Poulain J."/>
            <person name="Rensing S.A."/>
            <person name="Rousvoal S."/>
            <person name="Samson G."/>
            <person name="Symeonidi A."/>
            <person name="Weissenbach J."/>
            <person name="Zambounis A."/>
            <person name="Wincker P."/>
            <person name="Boyen C."/>
        </authorList>
    </citation>
    <scope>NUCLEOTIDE SEQUENCE [LARGE SCALE GENOMIC DNA]</scope>
    <source>
        <strain evidence="3">cv. Stackhouse</strain>
    </source>
</reference>